<feature type="compositionally biased region" description="Polar residues" evidence="1">
    <location>
        <begin position="1041"/>
        <end position="1053"/>
    </location>
</feature>
<dbReference type="GeneID" id="71986479"/>
<feature type="region of interest" description="Disordered" evidence="1">
    <location>
        <begin position="830"/>
        <end position="1285"/>
    </location>
</feature>
<evidence type="ECO:0000313" key="2">
    <source>
        <dbReference type="EMBL" id="UJO17526.1"/>
    </source>
</evidence>
<dbReference type="Proteomes" id="UP000756132">
    <property type="component" value="Chromosome 5"/>
</dbReference>
<feature type="compositionally biased region" description="Basic residues" evidence="1">
    <location>
        <begin position="1"/>
        <end position="10"/>
    </location>
</feature>
<feature type="compositionally biased region" description="Acidic residues" evidence="1">
    <location>
        <begin position="795"/>
        <end position="810"/>
    </location>
</feature>
<feature type="compositionally biased region" description="Polar residues" evidence="1">
    <location>
        <begin position="430"/>
        <end position="442"/>
    </location>
</feature>
<organism evidence="2 3">
    <name type="scientific">Passalora fulva</name>
    <name type="common">Tomato leaf mold</name>
    <name type="synonym">Cladosporium fulvum</name>
    <dbReference type="NCBI Taxonomy" id="5499"/>
    <lineage>
        <taxon>Eukaryota</taxon>
        <taxon>Fungi</taxon>
        <taxon>Dikarya</taxon>
        <taxon>Ascomycota</taxon>
        <taxon>Pezizomycotina</taxon>
        <taxon>Dothideomycetes</taxon>
        <taxon>Dothideomycetidae</taxon>
        <taxon>Mycosphaerellales</taxon>
        <taxon>Mycosphaerellaceae</taxon>
        <taxon>Fulvia</taxon>
    </lineage>
</organism>
<feature type="region of interest" description="Disordered" evidence="1">
    <location>
        <begin position="1303"/>
        <end position="1497"/>
    </location>
</feature>
<feature type="compositionally biased region" description="Polar residues" evidence="1">
    <location>
        <begin position="371"/>
        <end position="383"/>
    </location>
</feature>
<feature type="compositionally biased region" description="Polar residues" evidence="1">
    <location>
        <begin position="1162"/>
        <end position="1177"/>
    </location>
</feature>
<feature type="compositionally biased region" description="Basic and acidic residues" evidence="1">
    <location>
        <begin position="1332"/>
        <end position="1343"/>
    </location>
</feature>
<dbReference type="KEGG" id="ffu:CLAFUR5_06601"/>
<dbReference type="OMA" id="DETMTPR"/>
<feature type="compositionally biased region" description="Polar residues" evidence="1">
    <location>
        <begin position="1185"/>
        <end position="1198"/>
    </location>
</feature>
<keyword evidence="3" id="KW-1185">Reference proteome</keyword>
<feature type="compositionally biased region" description="Polar residues" evidence="1">
    <location>
        <begin position="58"/>
        <end position="71"/>
    </location>
</feature>
<dbReference type="RefSeq" id="XP_047761892.1">
    <property type="nucleotide sequence ID" value="XM_047905749.1"/>
</dbReference>
<feature type="region of interest" description="Disordered" evidence="1">
    <location>
        <begin position="1"/>
        <end position="355"/>
    </location>
</feature>
<proteinExistence type="predicted"/>
<dbReference type="OrthoDB" id="5423926at2759"/>
<feature type="compositionally biased region" description="Low complexity" evidence="1">
    <location>
        <begin position="830"/>
        <end position="842"/>
    </location>
</feature>
<feature type="compositionally biased region" description="Low complexity" evidence="1">
    <location>
        <begin position="951"/>
        <end position="960"/>
    </location>
</feature>
<feature type="compositionally biased region" description="Low complexity" evidence="1">
    <location>
        <begin position="465"/>
        <end position="482"/>
    </location>
</feature>
<feature type="compositionally biased region" description="Polar residues" evidence="1">
    <location>
        <begin position="452"/>
        <end position="461"/>
    </location>
</feature>
<feature type="compositionally biased region" description="Low complexity" evidence="1">
    <location>
        <begin position="535"/>
        <end position="550"/>
    </location>
</feature>
<accession>A0A9Q8LH44</accession>
<gene>
    <name evidence="2" type="ORF">CLAFUR5_06601</name>
</gene>
<feature type="compositionally biased region" description="Polar residues" evidence="1">
    <location>
        <begin position="516"/>
        <end position="527"/>
    </location>
</feature>
<feature type="compositionally biased region" description="Polar residues" evidence="1">
    <location>
        <begin position="1394"/>
        <end position="1410"/>
    </location>
</feature>
<reference evidence="2" key="2">
    <citation type="journal article" date="2022" name="Microb. Genom.">
        <title>A chromosome-scale genome assembly of the tomato pathogen Cladosporium fulvum reveals a compartmentalized genome architecture and the presence of a dispensable chromosome.</title>
        <authorList>
            <person name="Zaccaron A.Z."/>
            <person name="Chen L.H."/>
            <person name="Samaras A."/>
            <person name="Stergiopoulos I."/>
        </authorList>
    </citation>
    <scope>NUCLEOTIDE SEQUENCE</scope>
    <source>
        <strain evidence="2">Race5_Kim</strain>
    </source>
</reference>
<feature type="compositionally biased region" description="Polar residues" evidence="1">
    <location>
        <begin position="137"/>
        <end position="156"/>
    </location>
</feature>
<feature type="compositionally biased region" description="Basic and acidic residues" evidence="1">
    <location>
        <begin position="616"/>
        <end position="629"/>
    </location>
</feature>
<feature type="compositionally biased region" description="Low complexity" evidence="1">
    <location>
        <begin position="1020"/>
        <end position="1037"/>
    </location>
</feature>
<feature type="compositionally biased region" description="Low complexity" evidence="1">
    <location>
        <begin position="28"/>
        <end position="39"/>
    </location>
</feature>
<dbReference type="EMBL" id="CP090167">
    <property type="protein sequence ID" value="UJO17526.1"/>
    <property type="molecule type" value="Genomic_DNA"/>
</dbReference>
<feature type="region of interest" description="Disordered" evidence="1">
    <location>
        <begin position="648"/>
        <end position="694"/>
    </location>
</feature>
<feature type="compositionally biased region" description="Polar residues" evidence="1">
    <location>
        <begin position="272"/>
        <end position="285"/>
    </location>
</feature>
<feature type="region of interest" description="Disordered" evidence="1">
    <location>
        <begin position="712"/>
        <end position="817"/>
    </location>
</feature>
<feature type="compositionally biased region" description="Pro residues" evidence="1">
    <location>
        <begin position="321"/>
        <end position="333"/>
    </location>
</feature>
<feature type="compositionally biased region" description="Polar residues" evidence="1">
    <location>
        <begin position="79"/>
        <end position="89"/>
    </location>
</feature>
<feature type="compositionally biased region" description="Basic residues" evidence="1">
    <location>
        <begin position="1344"/>
        <end position="1355"/>
    </location>
</feature>
<feature type="compositionally biased region" description="Polar residues" evidence="1">
    <location>
        <begin position="187"/>
        <end position="203"/>
    </location>
</feature>
<feature type="compositionally biased region" description="Low complexity" evidence="1">
    <location>
        <begin position="1310"/>
        <end position="1321"/>
    </location>
</feature>
<feature type="region of interest" description="Disordered" evidence="1">
    <location>
        <begin position="370"/>
        <end position="633"/>
    </location>
</feature>
<feature type="compositionally biased region" description="Pro residues" evidence="1">
    <location>
        <begin position="1371"/>
        <end position="1380"/>
    </location>
</feature>
<reference evidence="2" key="1">
    <citation type="submission" date="2021-12" db="EMBL/GenBank/DDBJ databases">
        <authorList>
            <person name="Zaccaron A."/>
            <person name="Stergiopoulos I."/>
        </authorList>
    </citation>
    <scope>NUCLEOTIDE SEQUENCE</scope>
    <source>
        <strain evidence="2">Race5_Kim</strain>
    </source>
</reference>
<feature type="compositionally biased region" description="Acidic residues" evidence="1">
    <location>
        <begin position="1257"/>
        <end position="1266"/>
    </location>
</feature>
<feature type="compositionally biased region" description="Basic and acidic residues" evidence="1">
    <location>
        <begin position="853"/>
        <end position="867"/>
    </location>
</feature>
<feature type="compositionally biased region" description="Basic and acidic residues" evidence="1">
    <location>
        <begin position="882"/>
        <end position="899"/>
    </location>
</feature>
<feature type="compositionally biased region" description="Polar residues" evidence="1">
    <location>
        <begin position="673"/>
        <end position="684"/>
    </location>
</feature>
<evidence type="ECO:0000256" key="1">
    <source>
        <dbReference type="SAM" id="MobiDB-lite"/>
    </source>
</evidence>
<feature type="compositionally biased region" description="Low complexity" evidence="1">
    <location>
        <begin position="205"/>
        <end position="220"/>
    </location>
</feature>
<feature type="compositionally biased region" description="Basic and acidic residues" evidence="1">
    <location>
        <begin position="162"/>
        <end position="173"/>
    </location>
</feature>
<evidence type="ECO:0000313" key="3">
    <source>
        <dbReference type="Proteomes" id="UP000756132"/>
    </source>
</evidence>
<sequence>MPSMFSRRRGSSASRHSAVPLDQTTRSAAATAAAQAFIARPPSNGNLSSAAAAAALRSVTSSPEPVGSIQTKRMVRRGSNASIGSNSIMSARGGLQRRDSGGSMTERTFRSPSPGGRGNGAVSPAVNAPPVPMIPQSIYTRQHQRSSSMEPQQRVISPTPGRGERASSMDRRTGPPSAARRGGKRLSNVNEELDGTNNNSGVNFSRPRTSQPSSPVSPTTDKQYTHGPGNWFSEPIPEATPSRQPAQKSALESKIDRIQAAAGQPVKRDDTVNTAQGTYLHQAAQQVELERPTASRSGSYETSDAIMEYDPASRTFISRPRPQPKVAPPPAPVPAQQLPQIPKLRPGQYDPHTRSIVPYPEQKTLAPALNQRASSMTVLSQKSRPIIDTNVAPPPRNPARLSPISSPSAKGLHKQPSVVHERPYEEEIQASPSTGKYITTSAGPVKAYVAPTTRQQRSSSLDIPRGSYDGSTRGRGSSTSPSRHTHFSAKPVVQGTIHNPPPRDVSPIKSALKHSPVSSVRTSSPLANFSPGPRSPSSETSDTTSQTSQDAFSGRKKKKSVRVSFDEQPQVVETVTSASIRAPLDDSEDDELMKPRPALPSFGSVRNQRNPAIAEKVTETPPERHESSSDHAVGGILRNAHEATLPIASDITSKDAADSISDDSDSDLGAPLATSTPAQPQVVGSTKDEPTSEAPVIRDFAAVPDSNVDLDVPAINLLPPTPGAEEEHKTLSPDSSPKHKQSFEINMPGSWRTSGSHEAEIAFTVDAQSQGPVIPDDPIIYESPMEHSLLLSPIDESEDDFSDAPEDQSEFDNGGFASLDAIAVSPIINATSTNGTAGTTSPPESPTANRTTKSGERGDVEDRRSDGDWSQATAYWSKLSRQQREAIEREHMSSDDESRPSVPIARKKKTTAPKPAPSATYEDDESPRAALKPALKPAMRKSMRTEPEPEPVAARPASPEITMRKSMRSSGSVNAGNGTSTARTGGMASTLRNGPPAPKQRQSTTQPAGGFANKSMRPTSSGSQASVALGASSAGAAMVKQRQQQSAPAQDSSYPLLKTKPAANGTPAVSAKLQKDLANDSDSESSFKKQRKQRSASTNTTGRYSMAKSMRGGDVASPAPARPVSPEPVRGKGKDSFSIRSLSPAGSFFGRKKRTEEVKQSIRGSTTDSGSRMSMRNQPPARTMRPQSTQQSKPTTSRFKSRFADSDDEDDDDKPSSSFFKSRFATESDDEDDDVFIPATLRPVRGIPRKQGQTDGDSTDLEDEEDNSRTSSRGREKMAAPIVPASADIDAAMEIARKKLGITSAPTEPAAGNQGGALQQGSLRTSAPQPEPKSKPEEVDTTPRKRGWSLLRRNRNSASSVTQVTARPTSDVPPVPPVLPSPTLAGPIAPALDTTEQPSTPMSRPQSPTVSPAGRLIRRSSAQQAPRFKRGDSTYSNATAPPAVGESTVNGGWPLPPVPNVPDKFADRPFTSDGGPQVRFDDSSDVGMNSAAEGRGGVYSARTGKKKKFGLLRKAFGLAD</sequence>
<feature type="compositionally biased region" description="Polar residues" evidence="1">
    <location>
        <begin position="968"/>
        <end position="983"/>
    </location>
</feature>
<protein>
    <submittedName>
        <fullName evidence="2">Uncharacterized protein</fullName>
    </submittedName>
</protein>
<name>A0A9Q8LH44_PASFU</name>